<feature type="compositionally biased region" description="Polar residues" evidence="1">
    <location>
        <begin position="260"/>
        <end position="281"/>
    </location>
</feature>
<evidence type="ECO:0000256" key="1">
    <source>
        <dbReference type="SAM" id="MobiDB-lite"/>
    </source>
</evidence>
<dbReference type="AlphaFoldDB" id="A0ABC8LLY6"/>
<proteinExistence type="predicted"/>
<protein>
    <submittedName>
        <fullName evidence="2">Uncharacterized protein</fullName>
    </submittedName>
</protein>
<keyword evidence="3" id="KW-1185">Reference proteome</keyword>
<dbReference type="EMBL" id="CAKOAT010630709">
    <property type="protein sequence ID" value="CAH8384664.1"/>
    <property type="molecule type" value="Genomic_DNA"/>
</dbReference>
<feature type="region of interest" description="Disordered" evidence="1">
    <location>
        <begin position="222"/>
        <end position="281"/>
    </location>
</feature>
<comment type="caution">
    <text evidence="2">The sequence shown here is derived from an EMBL/GenBank/DDBJ whole genome shotgun (WGS) entry which is preliminary data.</text>
</comment>
<organism evidence="2 3">
    <name type="scientific">Eruca vesicaria subsp. sativa</name>
    <name type="common">Garden rocket</name>
    <name type="synonym">Eruca sativa</name>
    <dbReference type="NCBI Taxonomy" id="29727"/>
    <lineage>
        <taxon>Eukaryota</taxon>
        <taxon>Viridiplantae</taxon>
        <taxon>Streptophyta</taxon>
        <taxon>Embryophyta</taxon>
        <taxon>Tracheophyta</taxon>
        <taxon>Spermatophyta</taxon>
        <taxon>Magnoliopsida</taxon>
        <taxon>eudicotyledons</taxon>
        <taxon>Gunneridae</taxon>
        <taxon>Pentapetalae</taxon>
        <taxon>rosids</taxon>
        <taxon>malvids</taxon>
        <taxon>Brassicales</taxon>
        <taxon>Brassicaceae</taxon>
        <taxon>Brassiceae</taxon>
        <taxon>Eruca</taxon>
    </lineage>
</organism>
<name>A0ABC8LLY6_ERUVS</name>
<gene>
    <name evidence="2" type="ORF">ERUC_LOCUS37147</name>
</gene>
<feature type="compositionally biased region" description="Low complexity" evidence="1">
    <location>
        <begin position="236"/>
        <end position="246"/>
    </location>
</feature>
<accession>A0ABC8LLY6</accession>
<reference evidence="2 3" key="1">
    <citation type="submission" date="2022-03" db="EMBL/GenBank/DDBJ databases">
        <authorList>
            <person name="Macdonald S."/>
            <person name="Ahmed S."/>
            <person name="Newling K."/>
        </authorList>
    </citation>
    <scope>NUCLEOTIDE SEQUENCE [LARGE SCALE GENOMIC DNA]</scope>
</reference>
<evidence type="ECO:0000313" key="3">
    <source>
        <dbReference type="Proteomes" id="UP001642260"/>
    </source>
</evidence>
<evidence type="ECO:0000313" key="2">
    <source>
        <dbReference type="EMBL" id="CAH8384664.1"/>
    </source>
</evidence>
<dbReference type="Proteomes" id="UP001642260">
    <property type="component" value="Unassembled WGS sequence"/>
</dbReference>
<sequence length="281" mass="32174">METGQPKDPTKARSYCTMHLNSRLVSYEERRIHTPITMAIYRGIYFLGIGNKDDEWERREYGRENSNLRVDSRRRSLTFGQKPKEAQLVWKEKVNPSEEGPVNTPFTTPRQIPEIQSKEVQLLHETIMTDLQNVTQKYVNVPDPVESAARRQRVLEGEANDLMARTAATMLENALTKGNQLTSNHAFYAELEKSGESLPQNERQEIQESPALEPQLGVLDLQHHQSQQPKKRGRPPGRTTTNPRRTQLAGAGSKKRKVVIQNSPHQRRSYSTLNNLEVSPR</sequence>